<dbReference type="FunFam" id="3.30.70.260:FF:000018">
    <property type="entry name" value="Ribose-5-phosphate isomerase A"/>
    <property type="match status" value="1"/>
</dbReference>
<dbReference type="PANTHER" id="PTHR11934:SF0">
    <property type="entry name" value="RIBOSE-5-PHOSPHATE ISOMERASE"/>
    <property type="match status" value="1"/>
</dbReference>
<dbReference type="Proteomes" id="UP000694846">
    <property type="component" value="Unplaced"/>
</dbReference>
<dbReference type="NCBIfam" id="TIGR00021">
    <property type="entry name" value="rpiA"/>
    <property type="match status" value="1"/>
</dbReference>
<comment type="pathway">
    <text evidence="2">Carbohydrate degradation; pentose phosphate pathway; D-ribose 5-phosphate from D-ribulose 5-phosphate (non-oxidative stage): step 1/1.</text>
</comment>
<keyword evidence="5 8" id="KW-0413">Isomerase</keyword>
<organism evidence="7 8">
    <name type="scientific">Sipha flava</name>
    <name type="common">yellow sugarcane aphid</name>
    <dbReference type="NCBI Taxonomy" id="143950"/>
    <lineage>
        <taxon>Eukaryota</taxon>
        <taxon>Metazoa</taxon>
        <taxon>Ecdysozoa</taxon>
        <taxon>Arthropoda</taxon>
        <taxon>Hexapoda</taxon>
        <taxon>Insecta</taxon>
        <taxon>Pterygota</taxon>
        <taxon>Neoptera</taxon>
        <taxon>Paraneoptera</taxon>
        <taxon>Hemiptera</taxon>
        <taxon>Sternorrhyncha</taxon>
        <taxon>Aphidomorpha</taxon>
        <taxon>Aphidoidea</taxon>
        <taxon>Aphididae</taxon>
        <taxon>Sipha</taxon>
    </lineage>
</organism>
<dbReference type="GO" id="GO:0009052">
    <property type="term" value="P:pentose-phosphate shunt, non-oxidative branch"/>
    <property type="evidence" value="ECO:0007669"/>
    <property type="project" value="InterPro"/>
</dbReference>
<evidence type="ECO:0000313" key="7">
    <source>
        <dbReference type="Proteomes" id="UP000694846"/>
    </source>
</evidence>
<dbReference type="GO" id="GO:0005737">
    <property type="term" value="C:cytoplasm"/>
    <property type="evidence" value="ECO:0007669"/>
    <property type="project" value="TreeGrafter"/>
</dbReference>
<dbReference type="FunFam" id="3.40.50.1360:FF:000001">
    <property type="entry name" value="Ribose-5-phosphate isomerase A"/>
    <property type="match status" value="1"/>
</dbReference>
<dbReference type="GO" id="GO:0006014">
    <property type="term" value="P:D-ribose metabolic process"/>
    <property type="evidence" value="ECO:0007669"/>
    <property type="project" value="TreeGrafter"/>
</dbReference>
<sequence>MQFSPTPLTWPAQYETYQHVVFVLSFLINNHDIDYYRSNFSFSLKIPFYVCPLNLSFRLVLSLWLMTFPKLFFKLVAVSKLRTPCRFPIMSTVSFTVGHKNSSIGNVDISKMSAAHEAIDKHVKDGMTLGIGSGSTIVYGIQRLAQRMKDESLTIVCVPTSYQARQLIIDNNLPLGTLDEHPKLDCTIDGADEIETGTLACIKGGGGCLTQEKIVASCSEKLIIVADGAKEVSSLGQKWKKGIPIEVLPMACKPVQNKIEVKYGGEAILRMSADKAGPLVTDNGNFILDWVFPDIKYCWSSINNYIKLIPGVIEIGLFIDMADECLVGDSKGNVRLLKKSAQSLEI</sequence>
<gene>
    <name evidence="8" type="primary">LOC112679548</name>
</gene>
<dbReference type="GeneID" id="112679548"/>
<evidence type="ECO:0000313" key="8">
    <source>
        <dbReference type="RefSeq" id="XP_025405186.1"/>
    </source>
</evidence>
<dbReference type="AlphaFoldDB" id="A0A8B8F3H3"/>
<dbReference type="PANTHER" id="PTHR11934">
    <property type="entry name" value="RIBOSE-5-PHOSPHATE ISOMERASE"/>
    <property type="match status" value="1"/>
</dbReference>
<comment type="catalytic activity">
    <reaction evidence="1">
        <text>aldehydo-D-ribose 5-phosphate = D-ribulose 5-phosphate</text>
        <dbReference type="Rhea" id="RHEA:14657"/>
        <dbReference type="ChEBI" id="CHEBI:58121"/>
        <dbReference type="ChEBI" id="CHEBI:58273"/>
        <dbReference type="EC" id="5.3.1.6"/>
    </reaction>
</comment>
<name>A0A8B8F3H3_9HEMI</name>
<evidence type="ECO:0000256" key="3">
    <source>
        <dbReference type="ARBA" id="ARBA00008088"/>
    </source>
</evidence>
<dbReference type="NCBIfam" id="NF001924">
    <property type="entry name" value="PRK00702.1"/>
    <property type="match status" value="1"/>
</dbReference>
<evidence type="ECO:0000256" key="1">
    <source>
        <dbReference type="ARBA" id="ARBA00001713"/>
    </source>
</evidence>
<evidence type="ECO:0000256" key="4">
    <source>
        <dbReference type="ARBA" id="ARBA00011959"/>
    </source>
</evidence>
<dbReference type="InterPro" id="IPR004788">
    <property type="entry name" value="Ribose5P_isomerase_type_A"/>
</dbReference>
<dbReference type="Pfam" id="PF06026">
    <property type="entry name" value="Rib_5-P_isom_A"/>
    <property type="match status" value="1"/>
</dbReference>
<evidence type="ECO:0000256" key="5">
    <source>
        <dbReference type="ARBA" id="ARBA00023235"/>
    </source>
</evidence>
<accession>A0A8B8F3H3</accession>
<dbReference type="HAMAP" id="MF_00170">
    <property type="entry name" value="Rib_5P_isom_A"/>
    <property type="match status" value="1"/>
</dbReference>
<dbReference type="GO" id="GO:0004751">
    <property type="term" value="F:ribose-5-phosphate isomerase activity"/>
    <property type="evidence" value="ECO:0007669"/>
    <property type="project" value="UniProtKB-EC"/>
</dbReference>
<dbReference type="UniPathway" id="UPA00115">
    <property type="reaction ID" value="UER00412"/>
</dbReference>
<dbReference type="RefSeq" id="XP_025405186.1">
    <property type="nucleotide sequence ID" value="XM_025549401.1"/>
</dbReference>
<evidence type="ECO:0000256" key="2">
    <source>
        <dbReference type="ARBA" id="ARBA00004988"/>
    </source>
</evidence>
<dbReference type="OrthoDB" id="1555531at2759"/>
<dbReference type="EC" id="5.3.1.6" evidence="4"/>
<dbReference type="InterPro" id="IPR037171">
    <property type="entry name" value="NagB/RpiA_transferase-like"/>
</dbReference>
<dbReference type="SUPFAM" id="SSF100950">
    <property type="entry name" value="NagB/RpiA/CoA transferase-like"/>
    <property type="match status" value="1"/>
</dbReference>
<dbReference type="Gene3D" id="3.40.50.1360">
    <property type="match status" value="1"/>
</dbReference>
<proteinExistence type="inferred from homology"/>
<reference evidence="8" key="1">
    <citation type="submission" date="2025-08" db="UniProtKB">
        <authorList>
            <consortium name="RefSeq"/>
        </authorList>
    </citation>
    <scope>IDENTIFICATION</scope>
    <source>
        <tissue evidence="8">Whole body</tissue>
    </source>
</reference>
<dbReference type="InterPro" id="IPR020672">
    <property type="entry name" value="Ribose5P_isomerase_typA_subgr"/>
</dbReference>
<dbReference type="Gene3D" id="3.30.70.260">
    <property type="match status" value="1"/>
</dbReference>
<protein>
    <recommendedName>
        <fullName evidence="4">ribose-5-phosphate isomerase</fullName>
        <ecNumber evidence="4">5.3.1.6</ecNumber>
    </recommendedName>
    <alternativeName>
        <fullName evidence="6">Phosphoriboisomerase</fullName>
    </alternativeName>
</protein>
<dbReference type="CDD" id="cd01398">
    <property type="entry name" value="RPI_A"/>
    <property type="match status" value="1"/>
</dbReference>
<comment type="similarity">
    <text evidence="3">Belongs to the ribose 5-phosphate isomerase family.</text>
</comment>
<keyword evidence="7" id="KW-1185">Reference proteome</keyword>
<dbReference type="CTD" id="246599"/>
<dbReference type="SUPFAM" id="SSF75445">
    <property type="entry name" value="D-ribose-5-phosphate isomerase (RpiA), lid domain"/>
    <property type="match status" value="1"/>
</dbReference>
<evidence type="ECO:0000256" key="6">
    <source>
        <dbReference type="ARBA" id="ARBA00029734"/>
    </source>
</evidence>